<evidence type="ECO:0000256" key="1">
    <source>
        <dbReference type="ARBA" id="ARBA00022491"/>
    </source>
</evidence>
<dbReference type="Gene3D" id="3.40.50.2300">
    <property type="match status" value="2"/>
</dbReference>
<dbReference type="PROSITE" id="PS50932">
    <property type="entry name" value="HTH_LACI_2"/>
    <property type="match status" value="1"/>
</dbReference>
<dbReference type="EMBL" id="PXVD01000002">
    <property type="protein sequence ID" value="MDJ1369979.1"/>
    <property type="molecule type" value="Genomic_DNA"/>
</dbReference>
<organism evidence="6 7">
    <name type="scientific">Gulosibacter molinativorax</name>
    <dbReference type="NCBI Taxonomy" id="256821"/>
    <lineage>
        <taxon>Bacteria</taxon>
        <taxon>Bacillati</taxon>
        <taxon>Actinomycetota</taxon>
        <taxon>Actinomycetes</taxon>
        <taxon>Micrococcales</taxon>
        <taxon>Microbacteriaceae</taxon>
        <taxon>Gulosibacter</taxon>
    </lineage>
</organism>
<sequence>MPSLEHESGGAATVSGKRPTIRDVAARAGVSKSLVSLVFSGGSVSEERRTRVMVAVEELGYRPNTSARSLAAAEGDFTGILVADLHNSIFSDIVDAARSELAANGRGVLFSSAAVPDARGQMQLDQRALEVFGDLRPRNLIMVGTGPGLEEVARIAPGIPIVLASTIASRFEVASTVRTDDELGMRLAVEHLVQAGHRRITHVGGNGGLVAAKRADAYRQTMADHGLAEYIRVARSDYTEQGGYTATRELFARGDAPTAIAAVNDLSAIGVLDAIADARPGAAIAVTGFDNSRISQLRQVSLSSVDPNNAAIGREAAHRILELEETGSVSEAETLVAPSLIVRRSSAALLRSVPQSTDN</sequence>
<dbReference type="PANTHER" id="PTHR30146">
    <property type="entry name" value="LACI-RELATED TRANSCRIPTIONAL REPRESSOR"/>
    <property type="match status" value="1"/>
</dbReference>
<keyword evidence="1" id="KW-0678">Repressor</keyword>
<evidence type="ECO:0000256" key="3">
    <source>
        <dbReference type="ARBA" id="ARBA00023125"/>
    </source>
</evidence>
<protein>
    <submittedName>
        <fullName evidence="6">LacI family transcriptional regulator</fullName>
    </submittedName>
</protein>
<dbReference type="PANTHER" id="PTHR30146:SF148">
    <property type="entry name" value="HTH-TYPE TRANSCRIPTIONAL REPRESSOR PURR-RELATED"/>
    <property type="match status" value="1"/>
</dbReference>
<keyword evidence="2" id="KW-0805">Transcription regulation</keyword>
<keyword evidence="7" id="KW-1185">Reference proteome</keyword>
<dbReference type="Pfam" id="PF00356">
    <property type="entry name" value="LacI"/>
    <property type="match status" value="1"/>
</dbReference>
<dbReference type="InterPro" id="IPR000843">
    <property type="entry name" value="HTH_LacI"/>
</dbReference>
<dbReference type="InterPro" id="IPR028082">
    <property type="entry name" value="Peripla_BP_I"/>
</dbReference>
<dbReference type="CDD" id="cd06267">
    <property type="entry name" value="PBP1_LacI_sugar_binding-like"/>
    <property type="match status" value="1"/>
</dbReference>
<gene>
    <name evidence="6" type="ORF">C7K25_01105</name>
</gene>
<evidence type="ECO:0000259" key="5">
    <source>
        <dbReference type="PROSITE" id="PS50932"/>
    </source>
</evidence>
<name>A0ABT7C429_9MICO</name>
<dbReference type="Pfam" id="PF13377">
    <property type="entry name" value="Peripla_BP_3"/>
    <property type="match status" value="1"/>
</dbReference>
<evidence type="ECO:0000256" key="2">
    <source>
        <dbReference type="ARBA" id="ARBA00023015"/>
    </source>
</evidence>
<accession>A0ABT7C429</accession>
<evidence type="ECO:0000313" key="6">
    <source>
        <dbReference type="EMBL" id="MDJ1369979.1"/>
    </source>
</evidence>
<dbReference type="SUPFAM" id="SSF53822">
    <property type="entry name" value="Periplasmic binding protein-like I"/>
    <property type="match status" value="1"/>
</dbReference>
<keyword evidence="3" id="KW-0238">DNA-binding</keyword>
<dbReference type="CDD" id="cd01392">
    <property type="entry name" value="HTH_LacI"/>
    <property type="match status" value="1"/>
</dbReference>
<reference evidence="6" key="2">
    <citation type="journal article" date="2022" name="Sci. Rep.">
        <title>In silico prediction of the enzymes involved in the degradation of the herbicide molinate by Gulosibacter molinativorax ON4T.</title>
        <authorList>
            <person name="Lopes A.R."/>
            <person name="Bunin E."/>
            <person name="Viana A.T."/>
            <person name="Froufe H."/>
            <person name="Munoz-Merida A."/>
            <person name="Pinho D."/>
            <person name="Figueiredo J."/>
            <person name="Barroso C."/>
            <person name="Vaz-Moreira I."/>
            <person name="Bellanger X."/>
            <person name="Egas C."/>
            <person name="Nunes O.C."/>
        </authorList>
    </citation>
    <scope>NUCLEOTIDE SEQUENCE</scope>
    <source>
        <strain evidence="6">ON4</strain>
    </source>
</reference>
<dbReference type="InterPro" id="IPR046335">
    <property type="entry name" value="LacI/GalR-like_sensor"/>
</dbReference>
<dbReference type="SUPFAM" id="SSF47413">
    <property type="entry name" value="lambda repressor-like DNA-binding domains"/>
    <property type="match status" value="1"/>
</dbReference>
<dbReference type="Proteomes" id="UP001170379">
    <property type="component" value="Unassembled WGS sequence"/>
</dbReference>
<feature type="domain" description="HTH lacI-type" evidence="5">
    <location>
        <begin position="19"/>
        <end position="72"/>
    </location>
</feature>
<proteinExistence type="predicted"/>
<dbReference type="InterPro" id="IPR010982">
    <property type="entry name" value="Lambda_DNA-bd_dom_sf"/>
</dbReference>
<evidence type="ECO:0000256" key="4">
    <source>
        <dbReference type="ARBA" id="ARBA00023163"/>
    </source>
</evidence>
<comment type="caution">
    <text evidence="6">The sequence shown here is derived from an EMBL/GenBank/DDBJ whole genome shotgun (WGS) entry which is preliminary data.</text>
</comment>
<dbReference type="SMART" id="SM00354">
    <property type="entry name" value="HTH_LACI"/>
    <property type="match status" value="1"/>
</dbReference>
<keyword evidence="4" id="KW-0804">Transcription</keyword>
<evidence type="ECO:0000313" key="7">
    <source>
        <dbReference type="Proteomes" id="UP001170379"/>
    </source>
</evidence>
<reference evidence="6" key="1">
    <citation type="submission" date="2018-03" db="EMBL/GenBank/DDBJ databases">
        <authorList>
            <person name="Nunes O.C."/>
            <person name="Lopes A.R."/>
            <person name="Froufe H."/>
            <person name="Munoz-Merida A."/>
            <person name="Barroso C."/>
            <person name="Egas C."/>
        </authorList>
    </citation>
    <scope>NUCLEOTIDE SEQUENCE</scope>
    <source>
        <strain evidence="6">ON4</strain>
    </source>
</reference>
<dbReference type="Gene3D" id="1.10.260.40">
    <property type="entry name" value="lambda repressor-like DNA-binding domains"/>
    <property type="match status" value="1"/>
</dbReference>
<dbReference type="RefSeq" id="WP_051266022.1">
    <property type="nucleotide sequence ID" value="NZ_CP028426.1"/>
</dbReference>